<organism evidence="9 10">
    <name type="scientific">Fontibacillus panacisegetis</name>
    <dbReference type="NCBI Taxonomy" id="670482"/>
    <lineage>
        <taxon>Bacteria</taxon>
        <taxon>Bacillati</taxon>
        <taxon>Bacillota</taxon>
        <taxon>Bacilli</taxon>
        <taxon>Bacillales</taxon>
        <taxon>Paenibacillaceae</taxon>
        <taxon>Fontibacillus</taxon>
    </lineage>
</organism>
<dbReference type="PANTHER" id="PTHR21152:SF40">
    <property type="entry name" value="ALANINE--GLYOXYLATE AMINOTRANSFERASE"/>
    <property type="match status" value="1"/>
</dbReference>
<reference evidence="9 10" key="1">
    <citation type="submission" date="2016-10" db="EMBL/GenBank/DDBJ databases">
        <authorList>
            <person name="de Groot N.N."/>
        </authorList>
    </citation>
    <scope>NUCLEOTIDE SEQUENCE [LARGE SCALE GENOMIC DNA]</scope>
    <source>
        <strain evidence="9 10">DSM 28129</strain>
    </source>
</reference>
<dbReference type="GO" id="GO:0019265">
    <property type="term" value="P:glycine biosynthetic process, by transamination of glyoxylate"/>
    <property type="evidence" value="ECO:0007669"/>
    <property type="project" value="TreeGrafter"/>
</dbReference>
<gene>
    <name evidence="9" type="ORF">SAMN04488542_104161</name>
</gene>
<name>A0A1G7HH35_9BACL</name>
<feature type="binding site" evidence="4">
    <location>
        <position position="333"/>
    </location>
    <ligand>
        <name>substrate</name>
    </ligand>
</feature>
<accession>A0A1G7HH35</accession>
<evidence type="ECO:0000256" key="1">
    <source>
        <dbReference type="ARBA" id="ARBA00001933"/>
    </source>
</evidence>
<evidence type="ECO:0000313" key="10">
    <source>
        <dbReference type="Proteomes" id="UP000198972"/>
    </source>
</evidence>
<dbReference type="AlphaFoldDB" id="A0A1G7HH35"/>
<evidence type="ECO:0000259" key="8">
    <source>
        <dbReference type="Pfam" id="PF00266"/>
    </source>
</evidence>
<dbReference type="PANTHER" id="PTHR21152">
    <property type="entry name" value="AMINOTRANSFERASE CLASS V"/>
    <property type="match status" value="1"/>
</dbReference>
<comment type="similarity">
    <text evidence="2 6">Belongs to the class-V pyridoxal-phosphate-dependent aminotransferase family.</text>
</comment>
<dbReference type="Proteomes" id="UP000198972">
    <property type="component" value="Unassembled WGS sequence"/>
</dbReference>
<dbReference type="GO" id="GO:0004760">
    <property type="term" value="F:L-serine-pyruvate transaminase activity"/>
    <property type="evidence" value="ECO:0007669"/>
    <property type="project" value="TreeGrafter"/>
</dbReference>
<dbReference type="GO" id="GO:0008453">
    <property type="term" value="F:alanine-glyoxylate transaminase activity"/>
    <property type="evidence" value="ECO:0007669"/>
    <property type="project" value="TreeGrafter"/>
</dbReference>
<dbReference type="InterPro" id="IPR015422">
    <property type="entry name" value="PyrdxlP-dep_Trfase_small"/>
</dbReference>
<dbReference type="EMBL" id="FNBG01000004">
    <property type="protein sequence ID" value="SDE99633.1"/>
    <property type="molecule type" value="Genomic_DNA"/>
</dbReference>
<dbReference type="InterPro" id="IPR024169">
    <property type="entry name" value="SP_NH2Trfase/AEP_transaminase"/>
</dbReference>
<proteinExistence type="inferred from homology"/>
<keyword evidence="3 5" id="KW-0663">Pyridoxal phosphate</keyword>
<dbReference type="Pfam" id="PF00266">
    <property type="entry name" value="Aminotran_5"/>
    <property type="match status" value="1"/>
</dbReference>
<dbReference type="PIRSF" id="PIRSF000524">
    <property type="entry name" value="SPT"/>
    <property type="match status" value="1"/>
</dbReference>
<evidence type="ECO:0000256" key="5">
    <source>
        <dbReference type="PIRSR" id="PIRSR000524-50"/>
    </source>
</evidence>
<feature type="domain" description="Aminotransferase class V" evidence="8">
    <location>
        <begin position="29"/>
        <end position="322"/>
    </location>
</feature>
<dbReference type="STRING" id="670482.SAMN04488542_104161"/>
<dbReference type="InterPro" id="IPR015424">
    <property type="entry name" value="PyrdxlP-dep_Trfase"/>
</dbReference>
<sequence length="390" mass="42830">MRMKTRLLVPGPTPTPPEVKLAAMQELIDERTSEFGVIYSRVVSNLKKLMCTDNDIFMFASSITGASESIIQNLFSPGDKILVASNGFFGERWIKLCQAFGLDVIELDFKWGNKIDNEMVKSSISNDPDIKAAICVHCETSTSMVNDVKGFCEAANGVLKIVDGASSLGVCKLKTDEWGIDVLVSGGQKAMMCPPGLSFISVSNRAWKYHLDSRMSRFYFDWSLAKENIDSSPSPWTPAISLIMQLDTAILRMLEEGLDNILQRHIVLGRMVRSGVQAIGLTLFASDSDVNSAVTAVILPDFIPADSFLKSLNLKYGIQVAPGVGELKNRIIRIGHCGYFDVFDILNVLSAIELLLYQYGYHHQFGSAVVAAQKVLVEEEGAIVSDLLLS</sequence>
<evidence type="ECO:0000313" key="9">
    <source>
        <dbReference type="EMBL" id="SDE99633.1"/>
    </source>
</evidence>
<keyword evidence="10" id="KW-1185">Reference proteome</keyword>
<evidence type="ECO:0000256" key="7">
    <source>
        <dbReference type="RuleBase" id="RU004504"/>
    </source>
</evidence>
<comment type="cofactor">
    <cofactor evidence="1 5 7">
        <name>pyridoxal 5'-phosphate</name>
        <dbReference type="ChEBI" id="CHEBI:597326"/>
    </cofactor>
</comment>
<dbReference type="PROSITE" id="PS00595">
    <property type="entry name" value="AA_TRANSFER_CLASS_5"/>
    <property type="match status" value="1"/>
</dbReference>
<dbReference type="Gene3D" id="3.90.1150.10">
    <property type="entry name" value="Aspartate Aminotransferase, domain 1"/>
    <property type="match status" value="1"/>
</dbReference>
<evidence type="ECO:0000256" key="2">
    <source>
        <dbReference type="ARBA" id="ARBA00009236"/>
    </source>
</evidence>
<dbReference type="InterPro" id="IPR000192">
    <property type="entry name" value="Aminotrans_V_dom"/>
</dbReference>
<dbReference type="Gene3D" id="3.40.640.10">
    <property type="entry name" value="Type I PLP-dependent aspartate aminotransferase-like (Major domain)"/>
    <property type="match status" value="1"/>
</dbReference>
<dbReference type="OrthoDB" id="389074at2"/>
<protein>
    <submittedName>
        <fullName evidence="9">Aspartate aminotransferase</fullName>
    </submittedName>
</protein>
<evidence type="ECO:0000256" key="4">
    <source>
        <dbReference type="PIRSR" id="PIRSR000524-1"/>
    </source>
</evidence>
<dbReference type="InterPro" id="IPR020578">
    <property type="entry name" value="Aminotrans_V_PyrdxlP_BS"/>
</dbReference>
<feature type="modified residue" description="N6-(pyridoxal phosphate)lysine" evidence="5">
    <location>
        <position position="189"/>
    </location>
</feature>
<keyword evidence="9" id="KW-0032">Aminotransferase</keyword>
<dbReference type="SUPFAM" id="SSF53383">
    <property type="entry name" value="PLP-dependent transferases"/>
    <property type="match status" value="1"/>
</dbReference>
<evidence type="ECO:0000256" key="3">
    <source>
        <dbReference type="ARBA" id="ARBA00022898"/>
    </source>
</evidence>
<evidence type="ECO:0000256" key="6">
    <source>
        <dbReference type="RuleBase" id="RU004075"/>
    </source>
</evidence>
<dbReference type="InterPro" id="IPR015421">
    <property type="entry name" value="PyrdxlP-dep_Trfase_major"/>
</dbReference>
<keyword evidence="9" id="KW-0808">Transferase</keyword>